<dbReference type="OrthoDB" id="10460557at2759"/>
<dbReference type="Proteomes" id="UP001152795">
    <property type="component" value="Unassembled WGS sequence"/>
</dbReference>
<dbReference type="InterPro" id="IPR003582">
    <property type="entry name" value="ShKT_dom"/>
</dbReference>
<evidence type="ECO:0000313" key="3">
    <source>
        <dbReference type="EMBL" id="CAB4024821.1"/>
    </source>
</evidence>
<evidence type="ECO:0000313" key="4">
    <source>
        <dbReference type="Proteomes" id="UP001152795"/>
    </source>
</evidence>
<keyword evidence="1" id="KW-1015">Disulfide bond</keyword>
<dbReference type="Pfam" id="PF01549">
    <property type="entry name" value="ShK"/>
    <property type="match status" value="2"/>
</dbReference>
<feature type="disulfide bond" evidence="1">
    <location>
        <begin position="112"/>
        <end position="130"/>
    </location>
</feature>
<feature type="disulfide bond" evidence="1">
    <location>
        <begin position="121"/>
        <end position="134"/>
    </location>
</feature>
<comment type="caution">
    <text evidence="1">Lacks conserved residue(s) required for the propagation of feature annotation.</text>
</comment>
<name>A0A7D9L3I7_PARCT</name>
<sequence>MHVFSRRIGPRTNSRREEYVGQTGRFVYPQETVEETARRFVSARPDYTDKQERTRKMNRKRKRNNRKTRITEYTQSTRNRNNRQIYNTQTTQSTRIITTGSYQGCRDTGMYCTFWKSIGCCEQELGRKYCRKSCGFCSPQQTICPSSYKYGCCYDGTEALNSEHSDCPDCLDSSRICSRWTIIKDCDLNVKNSLMTRRICPQSCGACFDYSTRA</sequence>
<dbReference type="EMBL" id="CACRXK020013256">
    <property type="protein sequence ID" value="CAB4024821.1"/>
    <property type="molecule type" value="Genomic_DNA"/>
</dbReference>
<dbReference type="AlphaFoldDB" id="A0A7D9L3I7"/>
<dbReference type="SMART" id="SM00254">
    <property type="entry name" value="ShKT"/>
    <property type="match status" value="2"/>
</dbReference>
<keyword evidence="4" id="KW-1185">Reference proteome</keyword>
<evidence type="ECO:0000256" key="1">
    <source>
        <dbReference type="PROSITE-ProRule" id="PRU01005"/>
    </source>
</evidence>
<accession>A0A7D9L3I7</accession>
<dbReference type="PROSITE" id="PS51670">
    <property type="entry name" value="SHKT"/>
    <property type="match status" value="1"/>
</dbReference>
<proteinExistence type="predicted"/>
<comment type="caution">
    <text evidence="3">The sequence shown here is derived from an EMBL/GenBank/DDBJ whole genome shotgun (WGS) entry which is preliminary data.</text>
</comment>
<feature type="compositionally biased region" description="Basic and acidic residues" evidence="2">
    <location>
        <begin position="46"/>
        <end position="55"/>
    </location>
</feature>
<feature type="compositionally biased region" description="Basic residues" evidence="2">
    <location>
        <begin position="56"/>
        <end position="67"/>
    </location>
</feature>
<gene>
    <name evidence="3" type="ORF">PACLA_8A020884</name>
</gene>
<evidence type="ECO:0000256" key="2">
    <source>
        <dbReference type="SAM" id="MobiDB-lite"/>
    </source>
</evidence>
<reference evidence="3" key="1">
    <citation type="submission" date="2020-04" db="EMBL/GenBank/DDBJ databases">
        <authorList>
            <person name="Alioto T."/>
            <person name="Alioto T."/>
            <person name="Gomez Garrido J."/>
        </authorList>
    </citation>
    <scope>NUCLEOTIDE SEQUENCE</scope>
    <source>
        <strain evidence="3">A484AB</strain>
    </source>
</reference>
<organism evidence="3 4">
    <name type="scientific">Paramuricea clavata</name>
    <name type="common">Red gorgonian</name>
    <name type="synonym">Violescent sea-whip</name>
    <dbReference type="NCBI Taxonomy" id="317549"/>
    <lineage>
        <taxon>Eukaryota</taxon>
        <taxon>Metazoa</taxon>
        <taxon>Cnidaria</taxon>
        <taxon>Anthozoa</taxon>
        <taxon>Octocorallia</taxon>
        <taxon>Malacalcyonacea</taxon>
        <taxon>Plexauridae</taxon>
        <taxon>Paramuricea</taxon>
    </lineage>
</organism>
<protein>
    <submittedName>
        <fullName evidence="3">Uncharacterized protein</fullName>
    </submittedName>
</protein>
<feature type="region of interest" description="Disordered" evidence="2">
    <location>
        <begin position="44"/>
        <end position="67"/>
    </location>
</feature>